<dbReference type="PANTHER" id="PTHR23084">
    <property type="entry name" value="PHOSPHATIDYLINOSITOL-4-PHOSPHATE 5-KINASE RELATED"/>
    <property type="match status" value="1"/>
</dbReference>
<accession>K0THD9</accession>
<feature type="compositionally biased region" description="Basic residues" evidence="1">
    <location>
        <begin position="89"/>
        <end position="104"/>
    </location>
</feature>
<protein>
    <submittedName>
        <fullName evidence="2">Uncharacterized protein</fullName>
    </submittedName>
</protein>
<proteinExistence type="predicted"/>
<dbReference type="AlphaFoldDB" id="K0THD9"/>
<dbReference type="PANTHER" id="PTHR23084:SF263">
    <property type="entry name" value="MORN REPEAT-CONTAINING PROTEIN 1"/>
    <property type="match status" value="1"/>
</dbReference>
<evidence type="ECO:0000313" key="2">
    <source>
        <dbReference type="EMBL" id="EJK76840.1"/>
    </source>
</evidence>
<gene>
    <name evidence="2" type="ORF">THAOC_01376</name>
</gene>
<dbReference type="Proteomes" id="UP000266841">
    <property type="component" value="Unassembled WGS sequence"/>
</dbReference>
<evidence type="ECO:0000313" key="3">
    <source>
        <dbReference type="Proteomes" id="UP000266841"/>
    </source>
</evidence>
<feature type="region of interest" description="Disordered" evidence="1">
    <location>
        <begin position="1"/>
        <end position="162"/>
    </location>
</feature>
<dbReference type="EMBL" id="AGNL01001636">
    <property type="protein sequence ID" value="EJK76840.1"/>
    <property type="molecule type" value="Genomic_DNA"/>
</dbReference>
<name>K0THD9_THAOC</name>
<feature type="compositionally biased region" description="Basic and acidic residues" evidence="1">
    <location>
        <begin position="138"/>
        <end position="148"/>
    </location>
</feature>
<organism evidence="2 3">
    <name type="scientific">Thalassiosira oceanica</name>
    <name type="common">Marine diatom</name>
    <dbReference type="NCBI Taxonomy" id="159749"/>
    <lineage>
        <taxon>Eukaryota</taxon>
        <taxon>Sar</taxon>
        <taxon>Stramenopiles</taxon>
        <taxon>Ochrophyta</taxon>
        <taxon>Bacillariophyta</taxon>
        <taxon>Coscinodiscophyceae</taxon>
        <taxon>Thalassiosirophycidae</taxon>
        <taxon>Thalassiosirales</taxon>
        <taxon>Thalassiosiraceae</taxon>
        <taxon>Thalassiosira</taxon>
    </lineage>
</organism>
<reference evidence="2 3" key="1">
    <citation type="journal article" date="2012" name="Genome Biol.">
        <title>Genome and low-iron response of an oceanic diatom adapted to chronic iron limitation.</title>
        <authorList>
            <person name="Lommer M."/>
            <person name="Specht M."/>
            <person name="Roy A.S."/>
            <person name="Kraemer L."/>
            <person name="Andreson R."/>
            <person name="Gutowska M.A."/>
            <person name="Wolf J."/>
            <person name="Bergner S.V."/>
            <person name="Schilhabel M.B."/>
            <person name="Klostermeier U.C."/>
            <person name="Beiko R.G."/>
            <person name="Rosenstiel P."/>
            <person name="Hippler M."/>
            <person name="Laroche J."/>
        </authorList>
    </citation>
    <scope>NUCLEOTIDE SEQUENCE [LARGE SCALE GENOMIC DNA]</scope>
    <source>
        <strain evidence="2 3">CCMP1005</strain>
    </source>
</reference>
<sequence length="830" mass="91589">MSNSTCPNAPLVPVVSGGVTDGYDDSDATSQRQQQLVPLVSGTQGDGGPGLNADAHSSSCGRADQGSFDSAAVGSTDLSLATATDSKSKKPGRKRKQKRGRKKKDAQTAPGEAVVAPNSEARGPNGKAKPTQGRPRKSGRDHPVKEEEQASAQARRILPNRDLKVKDEVTSIEVGAKDYSRSTGCRESEPSMYDIDYRKVKRASQQERASPTEVEVGASQLLPSNQLSEAAAGRNIDGSAEHASQSSNPPPSITNPSGLPESSSKSVRFSLGRNAICDSQPTIKRPRLSEGCIPDATPIKLSYGNDFYGYDALYSGWMKNGEPNGPGTLRFNGVVLKGGFGDQKYDVIIKGTFSEGLLTHGRESTASGVFLYKGDYECWEADGEVSFCRHGSGKLSEKWYEPENCMEYHGQFRNDNMDGQGKMTMNGDVFEGTFYPSLCDVQYLIPFAGTRKLPDGSTQHGNFILNGGYCFKVVDICFESGMVLFLRDDGSRCSEISIDDVFKGGHSTENIIDDLIEGNREGVPDEWRDTFELLECVRLRRLSNPDATFSGEDSANSFDAYSVARSCLDYFDAFLRIYKSLRAKSDELNLIEILKVDDDIEAFKKDCESNSLARTCSIVTNMDMKCADFFNYLRYSGTVSEELMCTYDGTIGEDLYQMCGHGTITYAQNVDGYQQYEGSLDEGWLGQGTLTLTDGTKYSGEFLELDYNWICGTKYEKMDHKHVEMYGFLGRMCKSFVGKCILPIGGTREGFFRLVDPEKTDVLRSHEGEALLREGWEQSSEGGFHNLQFEEWVEHHSLWLNELKVQSTTPLVLRDKDDKRDDDCEEGSNT</sequence>
<feature type="region of interest" description="Disordered" evidence="1">
    <location>
        <begin position="196"/>
        <end position="265"/>
    </location>
</feature>
<keyword evidence="3" id="KW-1185">Reference proteome</keyword>
<comment type="caution">
    <text evidence="2">The sequence shown here is derived from an EMBL/GenBank/DDBJ whole genome shotgun (WGS) entry which is preliminary data.</text>
</comment>
<evidence type="ECO:0000256" key="1">
    <source>
        <dbReference type="SAM" id="MobiDB-lite"/>
    </source>
</evidence>
<feature type="compositionally biased region" description="Polar residues" evidence="1">
    <location>
        <begin position="76"/>
        <end position="85"/>
    </location>
</feature>